<dbReference type="SMART" id="SM00028">
    <property type="entry name" value="TPR"/>
    <property type="match status" value="3"/>
</dbReference>
<dbReference type="eggNOG" id="COG0515">
    <property type="taxonomic scope" value="Bacteria"/>
</dbReference>
<keyword evidence="9" id="KW-1185">Reference proteome</keyword>
<organism evidence="8 9">
    <name type="scientific">Spirosoma linguale (strain ATCC 33905 / DSM 74 / LMG 10896 / Claus 1)</name>
    <dbReference type="NCBI Taxonomy" id="504472"/>
    <lineage>
        <taxon>Bacteria</taxon>
        <taxon>Pseudomonadati</taxon>
        <taxon>Bacteroidota</taxon>
        <taxon>Cytophagia</taxon>
        <taxon>Cytophagales</taxon>
        <taxon>Cytophagaceae</taxon>
        <taxon>Spirosoma</taxon>
    </lineage>
</organism>
<feature type="binding site" evidence="5">
    <location>
        <position position="49"/>
    </location>
    <ligand>
        <name>ATP</name>
        <dbReference type="ChEBI" id="CHEBI:30616"/>
    </ligand>
</feature>
<dbReference type="PROSITE" id="PS00108">
    <property type="entry name" value="PROTEIN_KINASE_ST"/>
    <property type="match status" value="1"/>
</dbReference>
<protein>
    <submittedName>
        <fullName evidence="8">Serine/threonine protein kinase</fullName>
    </submittedName>
</protein>
<dbReference type="CDD" id="cd14014">
    <property type="entry name" value="STKc_PknB_like"/>
    <property type="match status" value="1"/>
</dbReference>
<dbReference type="PANTHER" id="PTHR24348:SF22">
    <property type="entry name" value="NON-SPECIFIC SERINE_THREONINE PROTEIN KINASE"/>
    <property type="match status" value="1"/>
</dbReference>
<feature type="region of interest" description="Disordered" evidence="6">
    <location>
        <begin position="600"/>
        <end position="638"/>
    </location>
</feature>
<dbReference type="Pfam" id="PF00069">
    <property type="entry name" value="Pkinase"/>
    <property type="match status" value="1"/>
</dbReference>
<accession>D2QKF4</accession>
<sequence>MNQPFTTFHDFRKRYPIRPNDDGALLGSGSYGRVIKVEDQLETEWVAIKISEFKGNDTKSLRAEVELAKRVPRQANIARYDACYRLETDTSVSDFAIMKYYPDGNLADLLRREPLTPTQKYDITKGILLGLQHLHKNRIVHRDFKPANILISRDNAGRFIPKIADFGLSKLVSDDELDSSDFDLSDGRGTPSYKAPEQIEGSRVSFNLDLWAFGVILYELMTGEKPFRSDLRNSSEQSVRREIEKKIITVQLPARLDQIAEPYRAMIRRCLVRDIRERVRKEDELLDLLDFIPQQLSDARALVNRQRYEEALVLFDQILAKREHNTEALNGVDQCKKGILEQEITALLTKAGRLLDQQLFEPAKSCYEQVLGHQPTHEAAIRGLAFCIEELRPKSQPQPKIEEPELTDAYVEERTDVFDEPGLPVINLPVTQPKPAAVETYASLQRAATPAVPREAAPPAPVLPPVVSTPVPGRTFPWAAVVPAAIVVAALAWYISPLSIKTGHSEKPDSVSVAGVGLGAVTKTESSPERSRTGAIEPRPGETKESLATRIDVAYAKARLAYHRKDYDRVIELTNSALLLDPSRKDVAALNKAATDAKKAITADSQSQSVIPPAEPSKVPSSEAPKPDDSKNKEDENAKRLKEKLLQQETYDQLIEEGVNAINSGNNKAKAIAAFSKAQVLAKELDLNTAKADAAFNKYMAKANKIFDNDEFEGAREWYQVARALKDTEEVRRKIKQSTNQ</sequence>
<dbReference type="GO" id="GO:0005776">
    <property type="term" value="C:autophagosome"/>
    <property type="evidence" value="ECO:0007669"/>
    <property type="project" value="TreeGrafter"/>
</dbReference>
<dbReference type="InterPro" id="IPR017441">
    <property type="entry name" value="Protein_kinase_ATP_BS"/>
</dbReference>
<keyword evidence="1" id="KW-0808">Transferase</keyword>
<dbReference type="GO" id="GO:0000407">
    <property type="term" value="C:phagophore assembly site"/>
    <property type="evidence" value="ECO:0007669"/>
    <property type="project" value="TreeGrafter"/>
</dbReference>
<gene>
    <name evidence="8" type="ordered locus">Slin_2968</name>
</gene>
<dbReference type="RefSeq" id="WP_012927508.1">
    <property type="nucleotide sequence ID" value="NC_013730.1"/>
</dbReference>
<proteinExistence type="predicted"/>
<evidence type="ECO:0000313" key="9">
    <source>
        <dbReference type="Proteomes" id="UP000002028"/>
    </source>
</evidence>
<dbReference type="PROSITE" id="PS00107">
    <property type="entry name" value="PROTEIN_KINASE_ATP"/>
    <property type="match status" value="1"/>
</dbReference>
<dbReference type="HOGENOM" id="CLU_372105_0_0_10"/>
<keyword evidence="4 5" id="KW-0067">ATP-binding</keyword>
<dbReference type="PANTHER" id="PTHR24348">
    <property type="entry name" value="SERINE/THREONINE-PROTEIN KINASE UNC-51-RELATED"/>
    <property type="match status" value="1"/>
</dbReference>
<dbReference type="STRING" id="504472.Slin_2968"/>
<dbReference type="Proteomes" id="UP000002028">
    <property type="component" value="Chromosome"/>
</dbReference>
<evidence type="ECO:0000256" key="1">
    <source>
        <dbReference type="ARBA" id="ARBA00022679"/>
    </source>
</evidence>
<keyword evidence="8" id="KW-0723">Serine/threonine-protein kinase</keyword>
<dbReference type="InterPro" id="IPR019734">
    <property type="entry name" value="TPR_rpt"/>
</dbReference>
<dbReference type="InterPro" id="IPR000719">
    <property type="entry name" value="Prot_kinase_dom"/>
</dbReference>
<feature type="compositionally biased region" description="Basic and acidic residues" evidence="6">
    <location>
        <begin position="625"/>
        <end position="638"/>
    </location>
</feature>
<evidence type="ECO:0000256" key="3">
    <source>
        <dbReference type="ARBA" id="ARBA00022777"/>
    </source>
</evidence>
<dbReference type="PROSITE" id="PS50011">
    <property type="entry name" value="PROTEIN_KINASE_DOM"/>
    <property type="match status" value="1"/>
</dbReference>
<dbReference type="GO" id="GO:0004674">
    <property type="term" value="F:protein serine/threonine kinase activity"/>
    <property type="evidence" value="ECO:0007669"/>
    <property type="project" value="UniProtKB-KW"/>
</dbReference>
<evidence type="ECO:0000259" key="7">
    <source>
        <dbReference type="PROSITE" id="PS50011"/>
    </source>
</evidence>
<dbReference type="SUPFAM" id="SSF56112">
    <property type="entry name" value="Protein kinase-like (PK-like)"/>
    <property type="match status" value="1"/>
</dbReference>
<keyword evidence="2 5" id="KW-0547">Nucleotide-binding</keyword>
<dbReference type="Gene3D" id="1.25.40.10">
    <property type="entry name" value="Tetratricopeptide repeat domain"/>
    <property type="match status" value="1"/>
</dbReference>
<reference evidence="8 9" key="1">
    <citation type="journal article" date="2010" name="Stand. Genomic Sci.">
        <title>Complete genome sequence of Spirosoma linguale type strain (1).</title>
        <authorList>
            <person name="Lail K."/>
            <person name="Sikorski J."/>
            <person name="Saunders E."/>
            <person name="Lapidus A."/>
            <person name="Glavina Del Rio T."/>
            <person name="Copeland A."/>
            <person name="Tice H."/>
            <person name="Cheng J.-F."/>
            <person name="Lucas S."/>
            <person name="Nolan M."/>
            <person name="Bruce D."/>
            <person name="Goodwin L."/>
            <person name="Pitluck S."/>
            <person name="Ivanova N."/>
            <person name="Mavromatis K."/>
            <person name="Ovchinnikova G."/>
            <person name="Pati A."/>
            <person name="Chen A."/>
            <person name="Palaniappan K."/>
            <person name="Land M."/>
            <person name="Hauser L."/>
            <person name="Chang Y.-J."/>
            <person name="Jeffries C.D."/>
            <person name="Chain P."/>
            <person name="Brettin T."/>
            <person name="Detter J.C."/>
            <person name="Schuetze A."/>
            <person name="Rohde M."/>
            <person name="Tindall B.J."/>
            <person name="Goeker M."/>
            <person name="Bristow J."/>
            <person name="Eisen J.A."/>
            <person name="Markowitz V."/>
            <person name="Hugenholtz P."/>
            <person name="Kyrpides N.C."/>
            <person name="Klenk H.-P."/>
            <person name="Chen F."/>
        </authorList>
    </citation>
    <scope>NUCLEOTIDE SEQUENCE [LARGE SCALE GENOMIC DNA]</scope>
    <source>
        <strain evidence="9">ATCC 33905 / DSM 74 / LMG 10896 / Claus 1</strain>
    </source>
</reference>
<feature type="region of interest" description="Disordered" evidence="6">
    <location>
        <begin position="521"/>
        <end position="544"/>
    </location>
</feature>
<evidence type="ECO:0000256" key="4">
    <source>
        <dbReference type="ARBA" id="ARBA00022840"/>
    </source>
</evidence>
<dbReference type="GO" id="GO:0005829">
    <property type="term" value="C:cytosol"/>
    <property type="evidence" value="ECO:0007669"/>
    <property type="project" value="TreeGrafter"/>
</dbReference>
<dbReference type="KEGG" id="sli:Slin_2968"/>
<dbReference type="InterPro" id="IPR011990">
    <property type="entry name" value="TPR-like_helical_dom_sf"/>
</dbReference>
<dbReference type="GO" id="GO:0005524">
    <property type="term" value="F:ATP binding"/>
    <property type="evidence" value="ECO:0007669"/>
    <property type="project" value="UniProtKB-UniRule"/>
</dbReference>
<dbReference type="SUPFAM" id="SSF48452">
    <property type="entry name" value="TPR-like"/>
    <property type="match status" value="1"/>
</dbReference>
<dbReference type="InterPro" id="IPR011009">
    <property type="entry name" value="Kinase-like_dom_sf"/>
</dbReference>
<dbReference type="InterPro" id="IPR045269">
    <property type="entry name" value="Atg1-like"/>
</dbReference>
<dbReference type="GO" id="GO:0016020">
    <property type="term" value="C:membrane"/>
    <property type="evidence" value="ECO:0007669"/>
    <property type="project" value="TreeGrafter"/>
</dbReference>
<dbReference type="EMBL" id="CP001769">
    <property type="protein sequence ID" value="ADB38980.1"/>
    <property type="molecule type" value="Genomic_DNA"/>
</dbReference>
<dbReference type="Gene3D" id="1.10.510.10">
    <property type="entry name" value="Transferase(Phosphotransferase) domain 1"/>
    <property type="match status" value="1"/>
</dbReference>
<keyword evidence="3 8" id="KW-0418">Kinase</keyword>
<dbReference type="AlphaFoldDB" id="D2QKF4"/>
<feature type="domain" description="Protein kinase" evidence="7">
    <location>
        <begin position="20"/>
        <end position="292"/>
    </location>
</feature>
<evidence type="ECO:0000313" key="8">
    <source>
        <dbReference type="EMBL" id="ADB38980.1"/>
    </source>
</evidence>
<evidence type="ECO:0000256" key="5">
    <source>
        <dbReference type="PROSITE-ProRule" id="PRU10141"/>
    </source>
</evidence>
<evidence type="ECO:0000256" key="2">
    <source>
        <dbReference type="ARBA" id="ARBA00022741"/>
    </source>
</evidence>
<name>D2QKF4_SPILD</name>
<dbReference type="InterPro" id="IPR008271">
    <property type="entry name" value="Ser/Thr_kinase_AS"/>
</dbReference>
<evidence type="ECO:0000256" key="6">
    <source>
        <dbReference type="SAM" id="MobiDB-lite"/>
    </source>
</evidence>